<dbReference type="GO" id="GO:0051087">
    <property type="term" value="F:protein-folding chaperone binding"/>
    <property type="evidence" value="ECO:0007669"/>
    <property type="project" value="TreeGrafter"/>
</dbReference>
<dbReference type="GO" id="GO:0005524">
    <property type="term" value="F:ATP binding"/>
    <property type="evidence" value="ECO:0007669"/>
    <property type="project" value="InterPro"/>
</dbReference>
<evidence type="ECO:0000313" key="5">
    <source>
        <dbReference type="EMBL" id="SFE47957.1"/>
    </source>
</evidence>
<dbReference type="HAMAP" id="MF_00580">
    <property type="entry name" value="CH10"/>
    <property type="match status" value="1"/>
</dbReference>
<dbReference type="EMBL" id="FONL01000007">
    <property type="protein sequence ID" value="SFE47957.1"/>
    <property type="molecule type" value="Genomic_DNA"/>
</dbReference>
<dbReference type="PANTHER" id="PTHR10772">
    <property type="entry name" value="10 KDA HEAT SHOCK PROTEIN"/>
    <property type="match status" value="1"/>
</dbReference>
<name>A0A1I2AW55_9FIRM</name>
<dbReference type="SUPFAM" id="SSF50129">
    <property type="entry name" value="GroES-like"/>
    <property type="match status" value="1"/>
</dbReference>
<dbReference type="GO" id="GO:0046872">
    <property type="term" value="F:metal ion binding"/>
    <property type="evidence" value="ECO:0007669"/>
    <property type="project" value="TreeGrafter"/>
</dbReference>
<dbReference type="FunFam" id="2.30.33.40:FF:000001">
    <property type="entry name" value="10 kDa chaperonin"/>
    <property type="match status" value="1"/>
</dbReference>
<evidence type="ECO:0000256" key="1">
    <source>
        <dbReference type="ARBA" id="ARBA00006975"/>
    </source>
</evidence>
<comment type="similarity">
    <text evidence="1 3 4">Belongs to the GroES chaperonin family.</text>
</comment>
<evidence type="ECO:0000313" key="6">
    <source>
        <dbReference type="Proteomes" id="UP000198896"/>
    </source>
</evidence>
<accession>A0A1I2AW55</accession>
<comment type="function">
    <text evidence="3 4">Together with the chaperonin GroEL, plays an essential role in assisting protein folding. The GroEL-GroES system forms a nano-cage that allows encapsulation of the non-native substrate proteins and provides a physical environment optimized to promote and accelerate protein folding. GroES binds to the apical surface of the GroEL ring, thereby capping the opening of the GroEL channel.</text>
</comment>
<dbReference type="GO" id="GO:0005737">
    <property type="term" value="C:cytoplasm"/>
    <property type="evidence" value="ECO:0007669"/>
    <property type="project" value="UniProtKB-SubCell"/>
</dbReference>
<dbReference type="NCBIfam" id="NF001531">
    <property type="entry name" value="PRK00364.2-2"/>
    <property type="match status" value="1"/>
</dbReference>
<proteinExistence type="inferred from homology"/>
<dbReference type="AlphaFoldDB" id="A0A1I2AW55"/>
<keyword evidence="3" id="KW-0963">Cytoplasm</keyword>
<dbReference type="InterPro" id="IPR020818">
    <property type="entry name" value="Chaperonin_GroES"/>
</dbReference>
<comment type="subcellular location">
    <subcellularLocation>
        <location evidence="3">Cytoplasm</location>
    </subcellularLocation>
</comment>
<organism evidence="5 6">
    <name type="scientific">Succiniclasticum ruminis DSM 9236</name>
    <dbReference type="NCBI Taxonomy" id="1123323"/>
    <lineage>
        <taxon>Bacteria</taxon>
        <taxon>Bacillati</taxon>
        <taxon>Bacillota</taxon>
        <taxon>Negativicutes</taxon>
        <taxon>Acidaminococcales</taxon>
        <taxon>Acidaminococcaceae</taxon>
        <taxon>Succiniclasticum</taxon>
    </lineage>
</organism>
<dbReference type="PRINTS" id="PR00297">
    <property type="entry name" value="CHAPERONIN10"/>
</dbReference>
<comment type="subunit">
    <text evidence="3">Heptamer of 7 subunits arranged in a ring. Interacts with the chaperonin GroEL.</text>
</comment>
<evidence type="ECO:0000256" key="2">
    <source>
        <dbReference type="ARBA" id="ARBA00023186"/>
    </source>
</evidence>
<reference evidence="5 6" key="1">
    <citation type="submission" date="2016-10" db="EMBL/GenBank/DDBJ databases">
        <authorList>
            <person name="de Groot N.N."/>
        </authorList>
    </citation>
    <scope>NUCLEOTIDE SEQUENCE [LARGE SCALE GENOMIC DNA]</scope>
    <source>
        <strain evidence="5 6">DSM 9236</strain>
    </source>
</reference>
<protein>
    <recommendedName>
        <fullName evidence="3">Co-chaperonin GroES</fullName>
    </recommendedName>
    <alternativeName>
        <fullName evidence="3">10 kDa chaperonin</fullName>
    </alternativeName>
    <alternativeName>
        <fullName evidence="3">Chaperonin-10</fullName>
        <shortName evidence="3">Cpn10</shortName>
    </alternativeName>
</protein>
<dbReference type="CDD" id="cd00320">
    <property type="entry name" value="cpn10"/>
    <property type="match status" value="1"/>
</dbReference>
<dbReference type="STRING" id="1123323.SAMN05216245_10750"/>
<sequence>MLRPLGANVVVKADAVEEKTKSGIFIPDTASKEKPMQGTVLAVGNGAIVDGKRVPIDLKVGDSIVFAKYCGTTVKYEGEELLILAERDILAVVEPDTKKKK</sequence>
<keyword evidence="6" id="KW-1185">Reference proteome</keyword>
<dbReference type="InterPro" id="IPR037124">
    <property type="entry name" value="Chaperonin_GroES_sf"/>
</dbReference>
<dbReference type="Gene3D" id="2.30.33.40">
    <property type="entry name" value="GroES chaperonin"/>
    <property type="match status" value="1"/>
</dbReference>
<dbReference type="InterPro" id="IPR011032">
    <property type="entry name" value="GroES-like_sf"/>
</dbReference>
<dbReference type="RefSeq" id="WP_093913430.1">
    <property type="nucleotide sequence ID" value="NZ_FONL01000007.1"/>
</dbReference>
<gene>
    <name evidence="3" type="primary">groES</name>
    <name evidence="3" type="synonym">groS</name>
    <name evidence="5" type="ORF">SAMN05216245_10750</name>
</gene>
<dbReference type="Pfam" id="PF00166">
    <property type="entry name" value="Cpn10"/>
    <property type="match status" value="1"/>
</dbReference>
<dbReference type="PANTHER" id="PTHR10772:SF58">
    <property type="entry name" value="CO-CHAPERONIN GROES"/>
    <property type="match status" value="1"/>
</dbReference>
<dbReference type="SMART" id="SM00883">
    <property type="entry name" value="Cpn10"/>
    <property type="match status" value="1"/>
</dbReference>
<evidence type="ECO:0000256" key="3">
    <source>
        <dbReference type="HAMAP-Rule" id="MF_00580"/>
    </source>
</evidence>
<dbReference type="GO" id="GO:0044183">
    <property type="term" value="F:protein folding chaperone"/>
    <property type="evidence" value="ECO:0007669"/>
    <property type="project" value="InterPro"/>
</dbReference>
<dbReference type="OrthoDB" id="9806791at2"/>
<dbReference type="Proteomes" id="UP000198896">
    <property type="component" value="Unassembled WGS sequence"/>
</dbReference>
<keyword evidence="2 3" id="KW-0143">Chaperone</keyword>
<evidence type="ECO:0000256" key="4">
    <source>
        <dbReference type="RuleBase" id="RU000535"/>
    </source>
</evidence>
<dbReference type="GO" id="GO:0051082">
    <property type="term" value="F:unfolded protein binding"/>
    <property type="evidence" value="ECO:0007669"/>
    <property type="project" value="TreeGrafter"/>
</dbReference>